<gene>
    <name evidence="1" type="ORF">SAMN05216480_10545</name>
</gene>
<keyword evidence="2" id="KW-1185">Reference proteome</keyword>
<dbReference type="InterPro" id="IPR046558">
    <property type="entry name" value="DUF6712"/>
</dbReference>
<dbReference type="Proteomes" id="UP000199138">
    <property type="component" value="Unassembled WGS sequence"/>
</dbReference>
<dbReference type="STRING" id="1224947.SAMN05216480_10545"/>
<dbReference type="OrthoDB" id="1273109at2"/>
<dbReference type="RefSeq" id="WP_093024719.1">
    <property type="nucleotide sequence ID" value="NZ_FPBK01000005.1"/>
</dbReference>
<reference evidence="1 2" key="1">
    <citation type="submission" date="2016-10" db="EMBL/GenBank/DDBJ databases">
        <authorList>
            <person name="de Groot N.N."/>
        </authorList>
    </citation>
    <scope>NUCLEOTIDE SEQUENCE [LARGE SCALE GENOMIC DNA]</scope>
    <source>
        <strain evidence="1 2">CGMCC 1.12333</strain>
    </source>
</reference>
<protein>
    <submittedName>
        <fullName evidence="1">Uncharacterized protein</fullName>
    </submittedName>
</protein>
<dbReference type="AlphaFoldDB" id="A0A1I7GL20"/>
<name>A0A1I7GL20_9FLAO</name>
<sequence length="334" mass="38377">MEILFKNTSEASSELKELLGFIDVDLKFSNIKADVISATKELIKIIGKDVYTEAVRQYKLAEADQAKDEEFIRVVRYPIAVGAYIMYAPNNDISHTNNGRKMMADDSEKTPFEWMLDRNDAALERKYYRCLDELIDFLDDYEVSEEGAEGNTLGDLWRASEAFKKTQRLFVRTIDDFDTYFPISSRLLLIKLSPGLEKCEKFEIKPRLAVRYKELKEKLYSSSELEESDVELVQLIQAACVPYAMAWAMPRLSVNLYPEGVLQHYTSDRATTKGRKPTLNMETQEAAQAFEHDYELALGRLDSFLLPEVTEAPDDIADEDLFPDIDYDDKHFSA</sequence>
<accession>A0A1I7GL20</accession>
<dbReference type="Pfam" id="PF20459">
    <property type="entry name" value="DUF6712"/>
    <property type="match status" value="2"/>
</dbReference>
<proteinExistence type="predicted"/>
<evidence type="ECO:0000313" key="2">
    <source>
        <dbReference type="Proteomes" id="UP000199138"/>
    </source>
</evidence>
<dbReference type="EMBL" id="FPBK01000005">
    <property type="protein sequence ID" value="SFU49114.1"/>
    <property type="molecule type" value="Genomic_DNA"/>
</dbReference>
<organism evidence="1 2">
    <name type="scientific">Pustulibacterium marinum</name>
    <dbReference type="NCBI Taxonomy" id="1224947"/>
    <lineage>
        <taxon>Bacteria</taxon>
        <taxon>Pseudomonadati</taxon>
        <taxon>Bacteroidota</taxon>
        <taxon>Flavobacteriia</taxon>
        <taxon>Flavobacteriales</taxon>
        <taxon>Flavobacteriaceae</taxon>
        <taxon>Pustulibacterium</taxon>
    </lineage>
</organism>
<evidence type="ECO:0000313" key="1">
    <source>
        <dbReference type="EMBL" id="SFU49114.1"/>
    </source>
</evidence>